<dbReference type="Pfam" id="PF13692">
    <property type="entry name" value="Glyco_trans_1_4"/>
    <property type="match status" value="1"/>
</dbReference>
<protein>
    <submittedName>
        <fullName evidence="2">Uncharacterized protein</fullName>
    </submittedName>
</protein>
<dbReference type="Gene3D" id="3.40.50.2000">
    <property type="entry name" value="Glycogen Phosphorylase B"/>
    <property type="match status" value="2"/>
</dbReference>
<dbReference type="GO" id="GO:0009103">
    <property type="term" value="P:lipopolysaccharide biosynthetic process"/>
    <property type="evidence" value="ECO:0007669"/>
    <property type="project" value="TreeGrafter"/>
</dbReference>
<organism evidence="2 3">
    <name type="scientific">Ruegeria marisrubri</name>
    <dbReference type="NCBI Taxonomy" id="1685379"/>
    <lineage>
        <taxon>Bacteria</taxon>
        <taxon>Pseudomonadati</taxon>
        <taxon>Pseudomonadota</taxon>
        <taxon>Alphaproteobacteria</taxon>
        <taxon>Rhodobacterales</taxon>
        <taxon>Roseobacteraceae</taxon>
        <taxon>Ruegeria</taxon>
    </lineage>
</organism>
<evidence type="ECO:0000313" key="3">
    <source>
        <dbReference type="Proteomes" id="UP000053791"/>
    </source>
</evidence>
<keyword evidence="1" id="KW-0808">Transferase</keyword>
<dbReference type="EMBL" id="LQBQ01000023">
    <property type="protein sequence ID" value="KUJ78167.1"/>
    <property type="molecule type" value="Genomic_DNA"/>
</dbReference>
<comment type="caution">
    <text evidence="2">The sequence shown here is derived from an EMBL/GenBank/DDBJ whole genome shotgun (WGS) entry which is preliminary data.</text>
</comment>
<dbReference type="AlphaFoldDB" id="A0A0X3TR09"/>
<accession>A0A0X3TR09</accession>
<dbReference type="CDD" id="cd03801">
    <property type="entry name" value="GT4_PimA-like"/>
    <property type="match status" value="1"/>
</dbReference>
<dbReference type="SUPFAM" id="SSF53756">
    <property type="entry name" value="UDP-Glycosyltransferase/glycogen phosphorylase"/>
    <property type="match status" value="1"/>
</dbReference>
<reference evidence="3" key="1">
    <citation type="submission" date="2015-12" db="EMBL/GenBank/DDBJ databases">
        <authorList>
            <person name="Zhang G."/>
            <person name="Stingl U."/>
        </authorList>
    </citation>
    <scope>NUCLEOTIDE SEQUENCE [LARGE SCALE GENOMIC DNA]</scope>
    <source>
        <strain evidence="3">ZGT118</strain>
    </source>
</reference>
<dbReference type="GO" id="GO:0016757">
    <property type="term" value="F:glycosyltransferase activity"/>
    <property type="evidence" value="ECO:0007669"/>
    <property type="project" value="TreeGrafter"/>
</dbReference>
<gene>
    <name evidence="2" type="ORF">AVO45_09470</name>
</gene>
<dbReference type="PANTHER" id="PTHR46401">
    <property type="entry name" value="GLYCOSYLTRANSFERASE WBBK-RELATED"/>
    <property type="match status" value="1"/>
</dbReference>
<dbReference type="PANTHER" id="PTHR46401:SF2">
    <property type="entry name" value="GLYCOSYLTRANSFERASE WBBK-RELATED"/>
    <property type="match status" value="1"/>
</dbReference>
<dbReference type="STRING" id="1685379.AVO45_09470"/>
<dbReference type="Proteomes" id="UP000053791">
    <property type="component" value="Unassembled WGS sequence"/>
</dbReference>
<keyword evidence="3" id="KW-1185">Reference proteome</keyword>
<name>A0A0X3TR09_9RHOB</name>
<evidence type="ECO:0000313" key="2">
    <source>
        <dbReference type="EMBL" id="KUJ78167.1"/>
    </source>
</evidence>
<proteinExistence type="predicted"/>
<evidence type="ECO:0000256" key="1">
    <source>
        <dbReference type="ARBA" id="ARBA00022679"/>
    </source>
</evidence>
<sequence>MKALLVTLGGFSHINAQLLKAFEREFPEVDFETFSVSDALRTDYPTLLRCLSGVAREYGVSSFGSREILRYRLFRSRSYFEAVSRMLQRRFGGRRFDFTVQTQSIFSAALPGCPNYVYTDHVARARLADEDQAGTGHPSQAWLECERQIYEDAAHVFTFGPKIRNFLVDEYRISSEKVSAIGAGASVRPETAPSTSVERYKRRNILFVGVDWERKGGPELVDAFLQLKRRLPDVTLTIVGCSPDVAADGCEVLGRLPISEIEEYFQRASCFCMPSRVEPFGIVFLEAMQFGLPVVSTTVGDIGAIVLDGETGRLVQPNSSADLAQALYEVLADAGTCREMGRAGLDRGRQFTWEAVARRILEHAPGVTASSSAEGLQW</sequence>